<accession>A0A1F5ZVA0</accession>
<evidence type="ECO:0000259" key="1">
    <source>
        <dbReference type="Pfam" id="PF00483"/>
    </source>
</evidence>
<dbReference type="InterPro" id="IPR005835">
    <property type="entry name" value="NTP_transferase_dom"/>
</dbReference>
<dbReference type="GO" id="GO:0004475">
    <property type="term" value="F:mannose-1-phosphate guanylyltransferase (GTP) activity"/>
    <property type="evidence" value="ECO:0007669"/>
    <property type="project" value="TreeGrafter"/>
</dbReference>
<comment type="caution">
    <text evidence="3">The sequence shown here is derived from an EMBL/GenBank/DDBJ whole genome shotgun (WGS) entry which is preliminary data.</text>
</comment>
<dbReference type="Pfam" id="PF00483">
    <property type="entry name" value="NTP_transferase"/>
    <property type="match status" value="1"/>
</dbReference>
<dbReference type="AlphaFoldDB" id="A0A1F5ZVA0"/>
<reference evidence="3 4" key="1">
    <citation type="journal article" date="2016" name="Nat. Commun.">
        <title>Thousands of microbial genomes shed light on interconnected biogeochemical processes in an aquifer system.</title>
        <authorList>
            <person name="Anantharaman K."/>
            <person name="Brown C.T."/>
            <person name="Hug L.A."/>
            <person name="Sharon I."/>
            <person name="Castelle C.J."/>
            <person name="Probst A.J."/>
            <person name="Thomas B.C."/>
            <person name="Singh A."/>
            <person name="Wilkins M.J."/>
            <person name="Karaoz U."/>
            <person name="Brodie E.L."/>
            <person name="Williams K.H."/>
            <person name="Hubbard S.S."/>
            <person name="Banfield J.F."/>
        </authorList>
    </citation>
    <scope>NUCLEOTIDE SEQUENCE [LARGE SCALE GENOMIC DNA]</scope>
</reference>
<dbReference type="InterPro" id="IPR051161">
    <property type="entry name" value="Mannose-6P_isomerase_type2"/>
</dbReference>
<evidence type="ECO:0000313" key="3">
    <source>
        <dbReference type="EMBL" id="OGG16274.1"/>
    </source>
</evidence>
<protein>
    <submittedName>
        <fullName evidence="3">Uncharacterized protein</fullName>
    </submittedName>
</protein>
<evidence type="ECO:0000313" key="4">
    <source>
        <dbReference type="Proteomes" id="UP000176923"/>
    </source>
</evidence>
<dbReference type="Pfam" id="PF22640">
    <property type="entry name" value="ManC_GMP_beta-helix"/>
    <property type="match status" value="1"/>
</dbReference>
<dbReference type="STRING" id="1798382.A3D77_02330"/>
<feature type="domain" description="Nucleotidyl transferase" evidence="1">
    <location>
        <begin position="2"/>
        <end position="287"/>
    </location>
</feature>
<dbReference type="EMBL" id="MFJL01000014">
    <property type="protein sequence ID" value="OGG16274.1"/>
    <property type="molecule type" value="Genomic_DNA"/>
</dbReference>
<dbReference type="PANTHER" id="PTHR46390">
    <property type="entry name" value="MANNOSE-1-PHOSPHATE GUANYLYLTRANSFERASE"/>
    <property type="match status" value="1"/>
</dbReference>
<evidence type="ECO:0000259" key="2">
    <source>
        <dbReference type="Pfam" id="PF22640"/>
    </source>
</evidence>
<dbReference type="GO" id="GO:0009298">
    <property type="term" value="P:GDP-mannose biosynthetic process"/>
    <property type="evidence" value="ECO:0007669"/>
    <property type="project" value="TreeGrafter"/>
</dbReference>
<dbReference type="SUPFAM" id="SSF53448">
    <property type="entry name" value="Nucleotide-diphospho-sugar transferases"/>
    <property type="match status" value="1"/>
</dbReference>
<dbReference type="InterPro" id="IPR029044">
    <property type="entry name" value="Nucleotide-diphossugar_trans"/>
</dbReference>
<dbReference type="Proteomes" id="UP000176923">
    <property type="component" value="Unassembled WGS sequence"/>
</dbReference>
<gene>
    <name evidence="3" type="ORF">A3D77_02330</name>
</gene>
<dbReference type="PANTHER" id="PTHR46390:SF1">
    <property type="entry name" value="MANNOSE-1-PHOSPHATE GUANYLYLTRANSFERASE"/>
    <property type="match status" value="1"/>
</dbReference>
<dbReference type="SUPFAM" id="SSF159283">
    <property type="entry name" value="Guanosine diphospho-D-mannose pyrophosphorylase/mannose-6-phosphate isomerase linker domain"/>
    <property type="match status" value="1"/>
</dbReference>
<organism evidence="3 4">
    <name type="scientific">Candidatus Gottesmanbacteria bacterium RIFCSPHIGHO2_02_FULL_39_11</name>
    <dbReference type="NCBI Taxonomy" id="1798382"/>
    <lineage>
        <taxon>Bacteria</taxon>
        <taxon>Candidatus Gottesmaniibacteriota</taxon>
    </lineage>
</organism>
<dbReference type="Gene3D" id="3.90.550.10">
    <property type="entry name" value="Spore Coat Polysaccharide Biosynthesis Protein SpsA, Chain A"/>
    <property type="match status" value="1"/>
</dbReference>
<dbReference type="InterPro" id="IPR054566">
    <property type="entry name" value="ManC/GMP-like_b-helix"/>
</dbReference>
<sequence>MKAVIFAGGVGTRLWPLSRRHSPKQFEKVIGDKSTLQLAVERLLPDFKWEDIYIGTGERYLSMVTSQLSSLPPKNVIGEPAMRDVGPAVGLVIANLLKKDPKTPMVILWSDHLIKKNDLFKNILKVSEEYIKQNPDKIIFISQSPRFASQNLGWIEYGAAEFKINGFNFHSFQNFSYRPNPVDAEKYFKSGNHAWNLGYFVTTPSFIWKLFQTHQPEMFLGLKKIYESVGTDNYQKVLAEIYPTLKKISFDNAILEKINSQNAVVLSEDLGWSDVGAWEALKEALQTSPNQNVTRGKVLLTDCEDDLVYNYTDQMVVAIDLDGYIVINTHDVVLVCNKNSVPKIKKLVENLADSENENLV</sequence>
<feature type="domain" description="MannoseP isomerase/GMP-like beta-helix" evidence="2">
    <location>
        <begin position="300"/>
        <end position="351"/>
    </location>
</feature>
<proteinExistence type="predicted"/>
<name>A0A1F5ZVA0_9BACT</name>